<dbReference type="AlphaFoldDB" id="A0AAD7MEF2"/>
<evidence type="ECO:0000313" key="1">
    <source>
        <dbReference type="EMBL" id="KAJ7713535.1"/>
    </source>
</evidence>
<dbReference type="Proteomes" id="UP001215598">
    <property type="component" value="Unassembled WGS sequence"/>
</dbReference>
<organism evidence="1 2">
    <name type="scientific">Mycena metata</name>
    <dbReference type="NCBI Taxonomy" id="1033252"/>
    <lineage>
        <taxon>Eukaryota</taxon>
        <taxon>Fungi</taxon>
        <taxon>Dikarya</taxon>
        <taxon>Basidiomycota</taxon>
        <taxon>Agaricomycotina</taxon>
        <taxon>Agaricomycetes</taxon>
        <taxon>Agaricomycetidae</taxon>
        <taxon>Agaricales</taxon>
        <taxon>Marasmiineae</taxon>
        <taxon>Mycenaceae</taxon>
        <taxon>Mycena</taxon>
    </lineage>
</organism>
<reference evidence="1" key="1">
    <citation type="submission" date="2023-03" db="EMBL/GenBank/DDBJ databases">
        <title>Massive genome expansion in bonnet fungi (Mycena s.s.) driven by repeated elements and novel gene families across ecological guilds.</title>
        <authorList>
            <consortium name="Lawrence Berkeley National Laboratory"/>
            <person name="Harder C.B."/>
            <person name="Miyauchi S."/>
            <person name="Viragh M."/>
            <person name="Kuo A."/>
            <person name="Thoen E."/>
            <person name="Andreopoulos B."/>
            <person name="Lu D."/>
            <person name="Skrede I."/>
            <person name="Drula E."/>
            <person name="Henrissat B."/>
            <person name="Morin E."/>
            <person name="Kohler A."/>
            <person name="Barry K."/>
            <person name="LaButti K."/>
            <person name="Morin E."/>
            <person name="Salamov A."/>
            <person name="Lipzen A."/>
            <person name="Mereny Z."/>
            <person name="Hegedus B."/>
            <person name="Baldrian P."/>
            <person name="Stursova M."/>
            <person name="Weitz H."/>
            <person name="Taylor A."/>
            <person name="Grigoriev I.V."/>
            <person name="Nagy L.G."/>
            <person name="Martin F."/>
            <person name="Kauserud H."/>
        </authorList>
    </citation>
    <scope>NUCLEOTIDE SEQUENCE</scope>
    <source>
        <strain evidence="1">CBHHK182m</strain>
    </source>
</reference>
<sequence>MEELLRVLPEAFRYLRTCHFNRTRRLISDALIRIENPTSLRLIASEWIFKEYSVEALSMVPARIEELTGEPETEVLLLPGYAIVDFRSSPERRVSVAIPRNLAVVTPRYPCGLQHDHTLMMLEDQIPTAACQFCLDNGLTCVKYSWARGCRPCERRLIKDCYLYKISEWKSYYDLRGPTTLNLERPFGRDLFKVELLQPFVEAAFAHMLHRFFNRTRLQYVHRISLIFDEEELRFRLCDMIDNLYSTTATNIVRNRLQEITGKNEFANTVFFDYVPQLTVV</sequence>
<gene>
    <name evidence="1" type="ORF">B0H16DRAFT_1899468</name>
</gene>
<protein>
    <submittedName>
        <fullName evidence="1">Uncharacterized protein</fullName>
    </submittedName>
</protein>
<evidence type="ECO:0000313" key="2">
    <source>
        <dbReference type="Proteomes" id="UP001215598"/>
    </source>
</evidence>
<proteinExistence type="predicted"/>
<keyword evidence="2" id="KW-1185">Reference proteome</keyword>
<name>A0AAD7MEF2_9AGAR</name>
<accession>A0AAD7MEF2</accession>
<dbReference type="EMBL" id="JARKIB010000341">
    <property type="protein sequence ID" value="KAJ7713535.1"/>
    <property type="molecule type" value="Genomic_DNA"/>
</dbReference>
<comment type="caution">
    <text evidence="1">The sequence shown here is derived from an EMBL/GenBank/DDBJ whole genome shotgun (WGS) entry which is preliminary data.</text>
</comment>